<dbReference type="PANTHER" id="PTHR10795">
    <property type="entry name" value="PROPROTEIN CONVERTASE SUBTILISIN/KEXIN"/>
    <property type="match status" value="1"/>
</dbReference>
<organism evidence="6 7">
    <name type="scientific">Ananas comosus</name>
    <name type="common">Pineapple</name>
    <name type="synonym">Ananas ananas</name>
    <dbReference type="NCBI Taxonomy" id="4615"/>
    <lineage>
        <taxon>Eukaryota</taxon>
        <taxon>Viridiplantae</taxon>
        <taxon>Streptophyta</taxon>
        <taxon>Embryophyta</taxon>
        <taxon>Tracheophyta</taxon>
        <taxon>Spermatophyta</taxon>
        <taxon>Magnoliopsida</taxon>
        <taxon>Liliopsida</taxon>
        <taxon>Poales</taxon>
        <taxon>Bromeliaceae</taxon>
        <taxon>Bromelioideae</taxon>
        <taxon>Ananas</taxon>
    </lineage>
</organism>
<dbReference type="InterPro" id="IPR041469">
    <property type="entry name" value="Subtilisin-like_FN3"/>
</dbReference>
<dbReference type="InterPro" id="IPR036852">
    <property type="entry name" value="Peptidase_S8/S53_dom_sf"/>
</dbReference>
<dbReference type="InterPro" id="IPR000209">
    <property type="entry name" value="Peptidase_S8/S53_dom"/>
</dbReference>
<dbReference type="GO" id="GO:0004252">
    <property type="term" value="F:serine-type endopeptidase activity"/>
    <property type="evidence" value="ECO:0007669"/>
    <property type="project" value="InterPro"/>
</dbReference>
<dbReference type="Pfam" id="PF17766">
    <property type="entry name" value="fn3_6"/>
    <property type="match status" value="1"/>
</dbReference>
<dbReference type="Gene3D" id="2.60.40.2310">
    <property type="match status" value="1"/>
</dbReference>
<dbReference type="SUPFAM" id="SSF52743">
    <property type="entry name" value="Subtilisin-like"/>
    <property type="match status" value="1"/>
</dbReference>
<evidence type="ECO:0000313" key="7">
    <source>
        <dbReference type="Proteomes" id="UP000092600"/>
    </source>
</evidence>
<feature type="non-terminal residue" evidence="6">
    <location>
        <position position="343"/>
    </location>
</feature>
<evidence type="ECO:0000313" key="6">
    <source>
        <dbReference type="EMBL" id="OAY75127.1"/>
    </source>
</evidence>
<dbReference type="Gene3D" id="3.40.50.200">
    <property type="entry name" value="Peptidase S8/S53 domain"/>
    <property type="match status" value="1"/>
</dbReference>
<comment type="caution">
    <text evidence="6">The sequence shown here is derived from an EMBL/GenBank/DDBJ whole genome shotgun (WGS) entry which is preliminary data.</text>
</comment>
<comment type="caution">
    <text evidence="3">Lacks conserved residue(s) required for the propagation of feature annotation.</text>
</comment>
<keyword evidence="2" id="KW-0732">Signal</keyword>
<dbReference type="PROSITE" id="PS51892">
    <property type="entry name" value="SUBTILASE"/>
    <property type="match status" value="1"/>
</dbReference>
<dbReference type="InterPro" id="IPR045051">
    <property type="entry name" value="SBT"/>
</dbReference>
<dbReference type="AlphaFoldDB" id="A0A199VDC0"/>
<evidence type="ECO:0000256" key="3">
    <source>
        <dbReference type="PROSITE-ProRule" id="PRU01240"/>
    </source>
</evidence>
<dbReference type="Pfam" id="PF00082">
    <property type="entry name" value="Peptidase_S8"/>
    <property type="match status" value="1"/>
</dbReference>
<sequence length="343" mass="37532">MAAPHVSGAAAYVKSFHPTWSAGAVMSALITTATPMRHTTHQDAELAYGAGELNPIRARNPGLVYEPDIANYVNLLCTQYTADKVRLVTGEKTTCPKGSNWRVSELNYPTMSVPVSKGARFRTEFPRTVTNVGRPNSTYRVIVNPGSMNVNVRPRVLSFDKMGEKKSFVVTVSGVGPSRNVSLPAAIMWTDGRHHVRSPINAYLKAKGPFRREVTPALCSAYTKLEAALGRCSKECPNEDLHLRLRLRRSEGPPPSPSPSRLLHGSRTLLLDEDSPRPLPQQEALHLLFDYDYKQQLLTSTPLSLFHSITLSLINEPLLVVVGGGAAGIYASIRAKTLAPQLN</sequence>
<dbReference type="GO" id="GO:0006508">
    <property type="term" value="P:proteolysis"/>
    <property type="evidence" value="ECO:0007669"/>
    <property type="project" value="InterPro"/>
</dbReference>
<feature type="domain" description="Subtilisin-like protease fibronectin type-III" evidence="5">
    <location>
        <begin position="105"/>
        <end position="200"/>
    </location>
</feature>
<reference evidence="6 7" key="1">
    <citation type="journal article" date="2016" name="DNA Res.">
        <title>The draft genome of MD-2 pineapple using hybrid error correction of long reads.</title>
        <authorList>
            <person name="Redwan R.M."/>
            <person name="Saidin A."/>
            <person name="Kumar S.V."/>
        </authorList>
    </citation>
    <scope>NUCLEOTIDE SEQUENCE [LARGE SCALE GENOMIC DNA]</scope>
    <source>
        <strain evidence="7">cv. MD2</strain>
        <tissue evidence="6">Leaf</tissue>
    </source>
</reference>
<feature type="domain" description="Peptidase S8/S53" evidence="4">
    <location>
        <begin position="1"/>
        <end position="49"/>
    </location>
</feature>
<name>A0A199VDC0_ANACO</name>
<evidence type="ECO:0000256" key="2">
    <source>
        <dbReference type="ARBA" id="ARBA00022729"/>
    </source>
</evidence>
<comment type="similarity">
    <text evidence="1 3">Belongs to the peptidase S8 family.</text>
</comment>
<dbReference type="Proteomes" id="UP000092600">
    <property type="component" value="Unassembled WGS sequence"/>
</dbReference>
<dbReference type="EMBL" id="LSRQ01002209">
    <property type="protein sequence ID" value="OAY75127.1"/>
    <property type="molecule type" value="Genomic_DNA"/>
</dbReference>
<gene>
    <name evidence="6" type="ORF">ACMD2_08663</name>
</gene>
<accession>A0A199VDC0</accession>
<proteinExistence type="inferred from homology"/>
<evidence type="ECO:0000256" key="1">
    <source>
        <dbReference type="ARBA" id="ARBA00011073"/>
    </source>
</evidence>
<evidence type="ECO:0000259" key="4">
    <source>
        <dbReference type="Pfam" id="PF00082"/>
    </source>
</evidence>
<dbReference type="STRING" id="4615.A0A199VDC0"/>
<protein>
    <submittedName>
        <fullName evidence="6">Cucumisin</fullName>
    </submittedName>
</protein>
<evidence type="ECO:0000259" key="5">
    <source>
        <dbReference type="Pfam" id="PF17766"/>
    </source>
</evidence>